<evidence type="ECO:0000259" key="4">
    <source>
        <dbReference type="PROSITE" id="PS50304"/>
    </source>
</evidence>
<dbReference type="SMART" id="SM00333">
    <property type="entry name" value="TUDOR"/>
    <property type="match status" value="1"/>
</dbReference>
<dbReference type="RefSeq" id="XP_025369097.1">
    <property type="nucleotide sequence ID" value="XM_025515192.1"/>
</dbReference>
<dbReference type="Proteomes" id="UP000245783">
    <property type="component" value="Unassembled WGS sequence"/>
</dbReference>
<dbReference type="EMBL" id="KZ819385">
    <property type="protein sequence ID" value="PWN41937.1"/>
    <property type="molecule type" value="Genomic_DNA"/>
</dbReference>
<dbReference type="STRING" id="1522189.A0A316VWB2"/>
<evidence type="ECO:0000256" key="2">
    <source>
        <dbReference type="ARBA" id="ARBA00023242"/>
    </source>
</evidence>
<dbReference type="InParanoid" id="A0A316VWB2"/>
<feature type="domain" description="Tudor" evidence="4">
    <location>
        <begin position="101"/>
        <end position="163"/>
    </location>
</feature>
<protein>
    <recommendedName>
        <fullName evidence="4">Tudor domain-containing protein</fullName>
    </recommendedName>
</protein>
<accession>A0A316VWB2</accession>
<dbReference type="PANTHER" id="PTHR46297">
    <property type="entry name" value="ZINC FINGER CCCH-TYPE WITH G PATCH DOMAIN-CONTAINING PROTEIN"/>
    <property type="match status" value="1"/>
</dbReference>
<dbReference type="Gene3D" id="2.30.30.140">
    <property type="match status" value="1"/>
</dbReference>
<dbReference type="SUPFAM" id="SSF63748">
    <property type="entry name" value="Tudor/PWWP/MBT"/>
    <property type="match status" value="1"/>
</dbReference>
<proteinExistence type="predicted"/>
<sequence length="282" mass="30176">MDATELQSYEFQLSQVNDALSADPNNAELKTLQEELTNLIALTRELVSQQTAEAQATKAASSSPHAGSSKLPSTSAKSRDESPRGEASNSRSTATEKEVRKYAAGEECMAKYQADGRWYPARITSVGGSAANPVYSIVFKGYNTTEMVTSASLKPLARSSGPGAGTGSSDAASNTPVTKAGNVKRGASTLTPEEEAERERKRKRNEKKTERSQGKDQAALEKQSTWQKFAKKGAKKGYSIAGTSGKSMFRTPEDPLARVGVVGAGKGMTPGESRKRHVYEED</sequence>
<feature type="compositionally biased region" description="Low complexity" evidence="3">
    <location>
        <begin position="50"/>
        <end position="63"/>
    </location>
</feature>
<comment type="subcellular location">
    <subcellularLocation>
        <location evidence="1">Nucleus</location>
    </subcellularLocation>
</comment>
<evidence type="ECO:0000313" key="6">
    <source>
        <dbReference type="Proteomes" id="UP000245783"/>
    </source>
</evidence>
<dbReference type="OrthoDB" id="79171at2759"/>
<name>A0A316VWB2_9BASI</name>
<feature type="region of interest" description="Disordered" evidence="3">
    <location>
        <begin position="156"/>
        <end position="282"/>
    </location>
</feature>
<dbReference type="GO" id="GO:0005634">
    <property type="term" value="C:nucleus"/>
    <property type="evidence" value="ECO:0007669"/>
    <property type="project" value="UniProtKB-SubCell"/>
</dbReference>
<keyword evidence="6" id="KW-1185">Reference proteome</keyword>
<dbReference type="InterPro" id="IPR002999">
    <property type="entry name" value="Tudor"/>
</dbReference>
<reference evidence="5 6" key="1">
    <citation type="journal article" date="2018" name="Mol. Biol. Evol.">
        <title>Broad Genomic Sampling Reveals a Smut Pathogenic Ancestry of the Fungal Clade Ustilaginomycotina.</title>
        <authorList>
            <person name="Kijpornyongpan T."/>
            <person name="Mondo S.J."/>
            <person name="Barry K."/>
            <person name="Sandor L."/>
            <person name="Lee J."/>
            <person name="Lipzen A."/>
            <person name="Pangilinan J."/>
            <person name="LaButti K."/>
            <person name="Hainaut M."/>
            <person name="Henrissat B."/>
            <person name="Grigoriev I.V."/>
            <person name="Spatafora J.W."/>
            <person name="Aime M.C."/>
        </authorList>
    </citation>
    <scope>NUCLEOTIDE SEQUENCE [LARGE SCALE GENOMIC DNA]</scope>
    <source>
        <strain evidence="5 6">MCA 4658</strain>
    </source>
</reference>
<dbReference type="FunCoup" id="A0A316VWB2">
    <property type="interactions" value="198"/>
</dbReference>
<evidence type="ECO:0000256" key="1">
    <source>
        <dbReference type="ARBA" id="ARBA00004123"/>
    </source>
</evidence>
<feature type="compositionally biased region" description="Polar residues" evidence="3">
    <location>
        <begin position="167"/>
        <end position="177"/>
    </location>
</feature>
<dbReference type="GeneID" id="37037062"/>
<feature type="compositionally biased region" description="Polar residues" evidence="3">
    <location>
        <begin position="64"/>
        <end position="76"/>
    </location>
</feature>
<dbReference type="AlphaFoldDB" id="A0A316VWB2"/>
<organism evidence="5 6">
    <name type="scientific">Ceraceosorus guamensis</name>
    <dbReference type="NCBI Taxonomy" id="1522189"/>
    <lineage>
        <taxon>Eukaryota</taxon>
        <taxon>Fungi</taxon>
        <taxon>Dikarya</taxon>
        <taxon>Basidiomycota</taxon>
        <taxon>Ustilaginomycotina</taxon>
        <taxon>Exobasidiomycetes</taxon>
        <taxon>Ceraceosorales</taxon>
        <taxon>Ceraceosoraceae</taxon>
        <taxon>Ceraceosorus</taxon>
    </lineage>
</organism>
<dbReference type="PROSITE" id="PS50304">
    <property type="entry name" value="TUDOR"/>
    <property type="match status" value="1"/>
</dbReference>
<gene>
    <name evidence="5" type="ORF">IE81DRAFT_330504</name>
</gene>
<feature type="region of interest" description="Disordered" evidence="3">
    <location>
        <begin position="50"/>
        <end position="101"/>
    </location>
</feature>
<evidence type="ECO:0000313" key="5">
    <source>
        <dbReference type="EMBL" id="PWN41937.1"/>
    </source>
</evidence>
<evidence type="ECO:0000256" key="3">
    <source>
        <dbReference type="SAM" id="MobiDB-lite"/>
    </source>
</evidence>
<keyword evidence="2" id="KW-0539">Nucleus</keyword>
<dbReference type="PANTHER" id="PTHR46297:SF2">
    <property type="entry name" value="TUDOR DOMAIN-CONTAINING PROTEIN"/>
    <property type="match status" value="1"/>
</dbReference>